<dbReference type="EMBL" id="ASPP01033383">
    <property type="protein sequence ID" value="ETO03411.1"/>
    <property type="molecule type" value="Genomic_DNA"/>
</dbReference>
<keyword evidence="2" id="KW-0812">Transmembrane</keyword>
<accession>X6LPX6</accession>
<feature type="transmembrane region" description="Helical" evidence="2">
    <location>
        <begin position="369"/>
        <end position="389"/>
    </location>
</feature>
<feature type="compositionally biased region" description="Acidic residues" evidence="1">
    <location>
        <begin position="1"/>
        <end position="11"/>
    </location>
</feature>
<organism evidence="3 4">
    <name type="scientific">Reticulomyxa filosa</name>
    <dbReference type="NCBI Taxonomy" id="46433"/>
    <lineage>
        <taxon>Eukaryota</taxon>
        <taxon>Sar</taxon>
        <taxon>Rhizaria</taxon>
        <taxon>Retaria</taxon>
        <taxon>Foraminifera</taxon>
        <taxon>Monothalamids</taxon>
        <taxon>Reticulomyxidae</taxon>
        <taxon>Reticulomyxa</taxon>
    </lineage>
</organism>
<comment type="caution">
    <text evidence="3">The sequence shown here is derived from an EMBL/GenBank/DDBJ whole genome shotgun (WGS) entry which is preliminary data.</text>
</comment>
<feature type="transmembrane region" description="Helical" evidence="2">
    <location>
        <begin position="343"/>
        <end position="363"/>
    </location>
</feature>
<evidence type="ECO:0000256" key="2">
    <source>
        <dbReference type="SAM" id="Phobius"/>
    </source>
</evidence>
<evidence type="ECO:0000256" key="1">
    <source>
        <dbReference type="SAM" id="MobiDB-lite"/>
    </source>
</evidence>
<reference evidence="3 4" key="1">
    <citation type="journal article" date="2013" name="Curr. Biol.">
        <title>The Genome of the Foraminiferan Reticulomyxa filosa.</title>
        <authorList>
            <person name="Glockner G."/>
            <person name="Hulsmann N."/>
            <person name="Schleicher M."/>
            <person name="Noegel A.A."/>
            <person name="Eichinger L."/>
            <person name="Gallinger C."/>
            <person name="Pawlowski J."/>
            <person name="Sierra R."/>
            <person name="Euteneuer U."/>
            <person name="Pillet L."/>
            <person name="Moustafa A."/>
            <person name="Platzer M."/>
            <person name="Groth M."/>
            <person name="Szafranski K."/>
            <person name="Schliwa M."/>
        </authorList>
    </citation>
    <scope>NUCLEOTIDE SEQUENCE [LARGE SCALE GENOMIC DNA]</scope>
</reference>
<feature type="compositionally biased region" description="Basic and acidic residues" evidence="1">
    <location>
        <begin position="95"/>
        <end position="111"/>
    </location>
</feature>
<feature type="compositionally biased region" description="Basic and acidic residues" evidence="1">
    <location>
        <begin position="45"/>
        <end position="63"/>
    </location>
</feature>
<feature type="compositionally biased region" description="Acidic residues" evidence="1">
    <location>
        <begin position="222"/>
        <end position="235"/>
    </location>
</feature>
<feature type="region of interest" description="Disordered" evidence="1">
    <location>
        <begin position="205"/>
        <end position="243"/>
    </location>
</feature>
<keyword evidence="2" id="KW-0472">Membrane</keyword>
<name>X6LPX6_RETFI</name>
<evidence type="ECO:0000313" key="3">
    <source>
        <dbReference type="EMBL" id="ETO03411.1"/>
    </source>
</evidence>
<feature type="compositionally biased region" description="Basic and acidic residues" evidence="1">
    <location>
        <begin position="20"/>
        <end position="34"/>
    </location>
</feature>
<sequence length="430" mass="48831">MESESSEQEDTTVERANVSNEEHSTIVKEQKEENAFEEIWVEAEPEAKEEAIKVEESTQKEEQQPVSNEENKEESDEEASIEKLLKINEKTLNQEVDKSKSEDQVSEKVVEKTTGNAAAIVYPESALIVKIDETNAKEVEAAQAIETKNEPQKTLTVEVVNVKVEQHIVSEEEKKEDIRPSPMVDAIEKQIENRVENNIIVNQDKLSQESQGLPLPAIEVDQYGDGDNDDNNDDEREGKANVRHQSENDLIPSAAAAAVATAPDYLQKSTSDDADKVTLIPLRDDQNKNTDGSIRTASARNLNADISVDRMLNKTVSNSKLIDPLQYITFGENPKEAVWRAQILIVISVIIFWLFAFCVAFYYINTNLIILQIGLQIFMWYYVLLNPVYWNNVWRKGKDEIHAPSSEGWFCIFIYIKYIFVCVSPWNENV</sequence>
<feature type="compositionally biased region" description="Basic and acidic residues" evidence="1">
    <location>
        <begin position="80"/>
        <end position="89"/>
    </location>
</feature>
<evidence type="ECO:0000313" key="4">
    <source>
        <dbReference type="Proteomes" id="UP000023152"/>
    </source>
</evidence>
<gene>
    <name evidence="3" type="ORF">RFI_33999</name>
</gene>
<dbReference type="Proteomes" id="UP000023152">
    <property type="component" value="Unassembled WGS sequence"/>
</dbReference>
<proteinExistence type="predicted"/>
<dbReference type="AlphaFoldDB" id="X6LPX6"/>
<keyword evidence="4" id="KW-1185">Reference proteome</keyword>
<feature type="transmembrane region" description="Helical" evidence="2">
    <location>
        <begin position="409"/>
        <end position="426"/>
    </location>
</feature>
<feature type="compositionally biased region" description="Acidic residues" evidence="1">
    <location>
        <begin position="35"/>
        <end position="44"/>
    </location>
</feature>
<feature type="region of interest" description="Disordered" evidence="1">
    <location>
        <begin position="1"/>
        <end position="112"/>
    </location>
</feature>
<keyword evidence="2" id="KW-1133">Transmembrane helix</keyword>
<protein>
    <submittedName>
        <fullName evidence="3">Uncharacterized protein</fullName>
    </submittedName>
</protein>